<evidence type="ECO:0000313" key="2">
    <source>
        <dbReference type="Proteomes" id="UP001596022"/>
    </source>
</evidence>
<evidence type="ECO:0000313" key="1">
    <source>
        <dbReference type="EMBL" id="MFC4618071.1"/>
    </source>
</evidence>
<dbReference type="EMBL" id="JBHSFW010000001">
    <property type="protein sequence ID" value="MFC4618071.1"/>
    <property type="molecule type" value="Genomic_DNA"/>
</dbReference>
<protein>
    <submittedName>
        <fullName evidence="1">Uncharacterized protein</fullName>
    </submittedName>
</protein>
<reference evidence="2" key="1">
    <citation type="journal article" date="2019" name="Int. J. Syst. Evol. Microbiol.">
        <title>The Global Catalogue of Microorganisms (GCM) 10K type strain sequencing project: providing services to taxonomists for standard genome sequencing and annotation.</title>
        <authorList>
            <consortium name="The Broad Institute Genomics Platform"/>
            <consortium name="The Broad Institute Genome Sequencing Center for Infectious Disease"/>
            <person name="Wu L."/>
            <person name="Ma J."/>
        </authorList>
    </citation>
    <scope>NUCLEOTIDE SEQUENCE [LARGE SCALE GENOMIC DNA]</scope>
    <source>
        <strain evidence="2">CGMCC 1.16306</strain>
    </source>
</reference>
<organism evidence="1 2">
    <name type="scientific">Camelliibacillus cellulosilyticus</name>
    <dbReference type="NCBI Taxonomy" id="2174486"/>
    <lineage>
        <taxon>Bacteria</taxon>
        <taxon>Bacillati</taxon>
        <taxon>Bacillota</taxon>
        <taxon>Bacilli</taxon>
        <taxon>Bacillales</taxon>
        <taxon>Sporolactobacillaceae</taxon>
        <taxon>Camelliibacillus</taxon>
    </lineage>
</organism>
<keyword evidence="2" id="KW-1185">Reference proteome</keyword>
<comment type="caution">
    <text evidence="1">The sequence shown here is derived from an EMBL/GenBank/DDBJ whole genome shotgun (WGS) entry which is preliminary data.</text>
</comment>
<name>A0ABV9GJ37_9BACL</name>
<dbReference type="Proteomes" id="UP001596022">
    <property type="component" value="Unassembled WGS sequence"/>
</dbReference>
<proteinExistence type="predicted"/>
<accession>A0ABV9GJ37</accession>
<gene>
    <name evidence="1" type="ORF">ACFO4N_04930</name>
</gene>
<dbReference type="RefSeq" id="WP_376845076.1">
    <property type="nucleotide sequence ID" value="NZ_JBHSFW010000001.1"/>
</dbReference>
<sequence>MMVGIGVIGVVTGTMTPIFTNSNKTVVPPELDYVREKIEKHPDNR</sequence>